<evidence type="ECO:0000256" key="7">
    <source>
        <dbReference type="ARBA" id="ARBA00022737"/>
    </source>
</evidence>
<dbReference type="GO" id="GO:0005829">
    <property type="term" value="C:cytosol"/>
    <property type="evidence" value="ECO:0007669"/>
    <property type="project" value="UniProtKB-ARBA"/>
</dbReference>
<comment type="function">
    <text evidence="15">Necessary for the splicing of pre-mRNA. Has a role in the recognition of the branch site (5'-UACUAAC-3'), the pyrimidine tract and the 3'-splice site at the 3'-end of introns.</text>
</comment>
<dbReference type="RefSeq" id="XP_040725193.1">
    <property type="nucleotide sequence ID" value="XM_040869391.1"/>
</dbReference>
<evidence type="ECO:0000256" key="13">
    <source>
        <dbReference type="PROSITE-ProRule" id="PRU00047"/>
    </source>
</evidence>
<evidence type="ECO:0000256" key="5">
    <source>
        <dbReference type="ARBA" id="ARBA00022723"/>
    </source>
</evidence>
<evidence type="ECO:0000313" key="18">
    <source>
        <dbReference type="EMBL" id="ORY82059.1"/>
    </source>
</evidence>
<dbReference type="FunFam" id="3.30.1370.10:FF:000024">
    <property type="entry name" value="Branchpoint-bridging protein-like protein"/>
    <property type="match status" value="1"/>
</dbReference>
<dbReference type="InterPro" id="IPR036875">
    <property type="entry name" value="Znf_CCHC_sf"/>
</dbReference>
<evidence type="ECO:0000259" key="17">
    <source>
        <dbReference type="PROSITE" id="PS50158"/>
    </source>
</evidence>
<evidence type="ECO:0000256" key="9">
    <source>
        <dbReference type="ARBA" id="ARBA00022833"/>
    </source>
</evidence>
<dbReference type="GO" id="GO:0008270">
    <property type="term" value="F:zinc ion binding"/>
    <property type="evidence" value="ECO:0007669"/>
    <property type="project" value="UniProtKB-UniRule"/>
</dbReference>
<proteinExistence type="inferred from homology"/>
<evidence type="ECO:0000256" key="16">
    <source>
        <dbReference type="SAM" id="MobiDB-lite"/>
    </source>
</evidence>
<dbReference type="GO" id="GO:0000398">
    <property type="term" value="P:mRNA splicing, via spliceosome"/>
    <property type="evidence" value="ECO:0007669"/>
    <property type="project" value="UniProtKB-UniRule"/>
</dbReference>
<dbReference type="EMBL" id="MCFI01000010">
    <property type="protein sequence ID" value="ORY82059.1"/>
    <property type="molecule type" value="Genomic_DNA"/>
</dbReference>
<dbReference type="SMART" id="SM00343">
    <property type="entry name" value="ZnF_C2HC"/>
    <property type="match status" value="2"/>
</dbReference>
<dbReference type="OrthoDB" id="6777263at2759"/>
<dbReference type="Pfam" id="PF00098">
    <property type="entry name" value="zf-CCHC"/>
    <property type="match status" value="2"/>
</dbReference>
<reference evidence="18 19" key="1">
    <citation type="submission" date="2016-07" db="EMBL/GenBank/DDBJ databases">
        <title>Pervasive Adenine N6-methylation of Active Genes in Fungi.</title>
        <authorList>
            <consortium name="DOE Joint Genome Institute"/>
            <person name="Mondo S.J."/>
            <person name="Dannebaum R.O."/>
            <person name="Kuo R.C."/>
            <person name="Labutti K."/>
            <person name="Haridas S."/>
            <person name="Kuo A."/>
            <person name="Salamov A."/>
            <person name="Ahrendt S.R."/>
            <person name="Lipzen A."/>
            <person name="Sullivan W."/>
            <person name="Andreopoulos W.B."/>
            <person name="Clum A."/>
            <person name="Lindquist E."/>
            <person name="Daum C."/>
            <person name="Ramamoorthy G.K."/>
            <person name="Gryganskyi A."/>
            <person name="Culley D."/>
            <person name="Magnuson J.K."/>
            <person name="James T.Y."/>
            <person name="O'Malley M.A."/>
            <person name="Stajich J.E."/>
            <person name="Spatafora J.W."/>
            <person name="Visel A."/>
            <person name="Grigoriev I.V."/>
        </authorList>
    </citation>
    <scope>NUCLEOTIDE SEQUENCE [LARGE SCALE GENOMIC DNA]</scope>
    <source>
        <strain evidence="18 19">12-1054</strain>
    </source>
</reference>
<dbReference type="InterPro" id="IPR032570">
    <property type="entry name" value="SF1-HH"/>
</dbReference>
<evidence type="ECO:0000256" key="12">
    <source>
        <dbReference type="ARBA" id="ARBA00023242"/>
    </source>
</evidence>
<evidence type="ECO:0000256" key="11">
    <source>
        <dbReference type="ARBA" id="ARBA00023187"/>
    </source>
</evidence>
<feature type="region of interest" description="Disordered" evidence="16">
    <location>
        <begin position="127"/>
        <end position="146"/>
    </location>
</feature>
<organism evidence="18 19">
    <name type="scientific">Protomyces lactucae-debilis</name>
    <dbReference type="NCBI Taxonomy" id="2754530"/>
    <lineage>
        <taxon>Eukaryota</taxon>
        <taxon>Fungi</taxon>
        <taxon>Dikarya</taxon>
        <taxon>Ascomycota</taxon>
        <taxon>Taphrinomycotina</taxon>
        <taxon>Taphrinomycetes</taxon>
        <taxon>Taphrinales</taxon>
        <taxon>Protomycetaceae</taxon>
        <taxon>Protomyces</taxon>
    </lineage>
</organism>
<keyword evidence="11 15" id="KW-0508">mRNA splicing</keyword>
<keyword evidence="5 15" id="KW-0479">Metal-binding</keyword>
<name>A0A1Y2FDR3_PROLT</name>
<comment type="similarity">
    <text evidence="2 15">Belongs to the BBP/SF1 family.</text>
</comment>
<dbReference type="PROSITE" id="PS50084">
    <property type="entry name" value="KH_TYPE_1"/>
    <property type="match status" value="1"/>
</dbReference>
<dbReference type="CDD" id="cd02395">
    <property type="entry name" value="KH-I_BBP"/>
    <property type="match status" value="1"/>
</dbReference>
<keyword evidence="7" id="KW-0677">Repeat</keyword>
<dbReference type="GO" id="GO:0000243">
    <property type="term" value="C:commitment complex"/>
    <property type="evidence" value="ECO:0007669"/>
    <property type="project" value="UniProtKB-ARBA"/>
</dbReference>
<evidence type="ECO:0000256" key="1">
    <source>
        <dbReference type="ARBA" id="ARBA00004123"/>
    </source>
</evidence>
<feature type="compositionally biased region" description="Pro residues" evidence="16">
    <location>
        <begin position="28"/>
        <end position="37"/>
    </location>
</feature>
<evidence type="ECO:0000256" key="4">
    <source>
        <dbReference type="ARBA" id="ARBA00022664"/>
    </source>
</evidence>
<gene>
    <name evidence="18" type="ORF">BCR37DRAFT_379984</name>
</gene>
<evidence type="ECO:0000256" key="8">
    <source>
        <dbReference type="ARBA" id="ARBA00022771"/>
    </source>
</evidence>
<accession>A0A1Y2FDR3</accession>
<dbReference type="InterPro" id="IPR001878">
    <property type="entry name" value="Znf_CCHC"/>
</dbReference>
<evidence type="ECO:0000256" key="2">
    <source>
        <dbReference type="ARBA" id="ARBA00010382"/>
    </source>
</evidence>
<dbReference type="InterPro" id="IPR047086">
    <property type="entry name" value="SF1-HH_sf"/>
</dbReference>
<dbReference type="SUPFAM" id="SSF57756">
    <property type="entry name" value="Retrovirus zinc finger-like domains"/>
    <property type="match status" value="1"/>
</dbReference>
<feature type="domain" description="CCHC-type" evidence="17">
    <location>
        <begin position="341"/>
        <end position="356"/>
    </location>
</feature>
<comment type="subcellular location">
    <subcellularLocation>
        <location evidence="1 15">Nucleus</location>
    </subcellularLocation>
</comment>
<protein>
    <recommendedName>
        <fullName evidence="3 15">Branchpoint-bridging protein</fullName>
    </recommendedName>
</protein>
<dbReference type="PANTHER" id="PTHR11208:SF45">
    <property type="entry name" value="SPLICING FACTOR 1"/>
    <property type="match status" value="1"/>
</dbReference>
<keyword evidence="10 14" id="KW-0694">RNA-binding</keyword>
<keyword evidence="12 15" id="KW-0539">Nucleus</keyword>
<dbReference type="Pfam" id="PF22675">
    <property type="entry name" value="KH-I_KHDC4-BBP"/>
    <property type="match status" value="1"/>
</dbReference>
<evidence type="ECO:0000256" key="14">
    <source>
        <dbReference type="PROSITE-ProRule" id="PRU00117"/>
    </source>
</evidence>
<feature type="region of interest" description="Disordered" evidence="16">
    <location>
        <begin position="1"/>
        <end position="95"/>
    </location>
</feature>
<dbReference type="PROSITE" id="PS50158">
    <property type="entry name" value="ZF_CCHC"/>
    <property type="match status" value="2"/>
</dbReference>
<dbReference type="Proteomes" id="UP000193685">
    <property type="component" value="Unassembled WGS sequence"/>
</dbReference>
<keyword evidence="6 15" id="KW-0747">Spliceosome</keyword>
<feature type="compositionally biased region" description="Low complexity" evidence="16">
    <location>
        <begin position="38"/>
        <end position="47"/>
    </location>
</feature>
<dbReference type="FunFam" id="4.10.60.10:FF:000030">
    <property type="entry name" value="Branchpoint-bridging protein"/>
    <property type="match status" value="1"/>
</dbReference>
<dbReference type="SUPFAM" id="SSF54791">
    <property type="entry name" value="Eukaryotic type KH-domain (KH-domain type I)"/>
    <property type="match status" value="1"/>
</dbReference>
<dbReference type="GeneID" id="63785990"/>
<dbReference type="PANTHER" id="PTHR11208">
    <property type="entry name" value="RNA-BINDING PROTEIN RELATED"/>
    <property type="match status" value="1"/>
</dbReference>
<evidence type="ECO:0000256" key="3">
    <source>
        <dbReference type="ARBA" id="ARBA00017984"/>
    </source>
</evidence>
<feature type="domain" description="CCHC-type" evidence="17">
    <location>
        <begin position="316"/>
        <end position="331"/>
    </location>
</feature>
<evidence type="ECO:0000256" key="10">
    <source>
        <dbReference type="ARBA" id="ARBA00022884"/>
    </source>
</evidence>
<dbReference type="InterPro" id="IPR055256">
    <property type="entry name" value="KH_1_KHDC4/BBP-like"/>
</dbReference>
<dbReference type="SMART" id="SM00322">
    <property type="entry name" value="KH"/>
    <property type="match status" value="1"/>
</dbReference>
<keyword evidence="8 13" id="KW-0863">Zinc-finger</keyword>
<keyword evidence="9 15" id="KW-0862">Zinc</keyword>
<dbReference type="STRING" id="56484.A0A1Y2FDR3"/>
<dbReference type="Gene3D" id="4.10.60.10">
    <property type="entry name" value="Zinc finger, CCHC-type"/>
    <property type="match status" value="1"/>
</dbReference>
<dbReference type="GO" id="GO:0048024">
    <property type="term" value="P:regulation of mRNA splicing, via spliceosome"/>
    <property type="evidence" value="ECO:0007669"/>
    <property type="project" value="TreeGrafter"/>
</dbReference>
<dbReference type="InterPro" id="IPR045071">
    <property type="entry name" value="BBP-like"/>
</dbReference>
<dbReference type="GO" id="GO:0003729">
    <property type="term" value="F:mRNA binding"/>
    <property type="evidence" value="ECO:0007669"/>
    <property type="project" value="TreeGrafter"/>
</dbReference>
<keyword evidence="19" id="KW-1185">Reference proteome</keyword>
<evidence type="ECO:0000313" key="19">
    <source>
        <dbReference type="Proteomes" id="UP000193685"/>
    </source>
</evidence>
<dbReference type="Gene3D" id="3.30.1370.10">
    <property type="entry name" value="K Homology domain, type 1"/>
    <property type="match status" value="1"/>
</dbReference>
<dbReference type="Pfam" id="PF16275">
    <property type="entry name" value="SF1-HH"/>
    <property type="match status" value="1"/>
</dbReference>
<evidence type="ECO:0000256" key="6">
    <source>
        <dbReference type="ARBA" id="ARBA00022728"/>
    </source>
</evidence>
<feature type="compositionally biased region" description="Gly residues" evidence="16">
    <location>
        <begin position="48"/>
        <end position="62"/>
    </location>
</feature>
<evidence type="ECO:0000256" key="15">
    <source>
        <dbReference type="RuleBase" id="RU367126"/>
    </source>
</evidence>
<feature type="non-terminal residue" evidence="18">
    <location>
        <position position="503"/>
    </location>
</feature>
<keyword evidence="4 15" id="KW-0507">mRNA processing</keyword>
<dbReference type="GO" id="GO:0045131">
    <property type="term" value="F:pre-mRNA branch point binding"/>
    <property type="evidence" value="ECO:0007669"/>
    <property type="project" value="UniProtKB-UniRule"/>
</dbReference>
<dbReference type="InterPro" id="IPR036612">
    <property type="entry name" value="KH_dom_type_1_sf"/>
</dbReference>
<feature type="compositionally biased region" description="Polar residues" evidence="16">
    <location>
        <begin position="1"/>
        <end position="12"/>
    </location>
</feature>
<dbReference type="InterPro" id="IPR004087">
    <property type="entry name" value="KH_dom"/>
</dbReference>
<comment type="caution">
    <text evidence="18">The sequence shown here is derived from an EMBL/GenBank/DDBJ whole genome shotgun (WGS) entry which is preliminary data.</text>
</comment>
<dbReference type="Gene3D" id="6.10.140.1790">
    <property type="match status" value="1"/>
</dbReference>
<dbReference type="AlphaFoldDB" id="A0A1Y2FDR3"/>
<sequence>MYNRQQSGTNNVPLARNRLAERDGPGSFQPPPPPPQPSGSGYSSIAGYGTGSGLGSGSGSGHGYPAPPPSRPSAHKRKIRWDDADKGGKGVTGLTTAITSPMTMEQLEAYALHVRLEEITHKLRVNDVAPDESRRSPSPPPTYDTFGRRVNTAETRYRKRLEDERHGLVEKALKTIPDFKPPPDYRRPTRTTEKIYVPVAQYPEINFIGLLIGPRGNTLKTMESKSGAKIAIRGKGSVKVGKGRNDPATSQAQEEDLHVLITADNEDKIVAAVKLVEEVIGTAASTPENLNTLKKNQLRELASLNGTLRDDENQMCQNCGEIGHRRYDCPQRNNYTANIVCRLCGNAGHMARDCRQGSGSNGAPLGGASRQDQEYATLMNELGEANGRGVLNDKSCPAHQAQVVVLLLGIVRDKAVVALQHLGSNKEDNRRLLRGLQLLDMEVCHHHHLHLGIVVRLASVLLRESMHTAHRQASHHCHRLQVSPCHLHRLLVRSTISLLLRDI</sequence>